<dbReference type="Proteomes" id="UP000266861">
    <property type="component" value="Unassembled WGS sequence"/>
</dbReference>
<evidence type="ECO:0000313" key="2">
    <source>
        <dbReference type="Proteomes" id="UP000266861"/>
    </source>
</evidence>
<organism evidence="1 2">
    <name type="scientific">Diversispora epigaea</name>
    <dbReference type="NCBI Taxonomy" id="1348612"/>
    <lineage>
        <taxon>Eukaryota</taxon>
        <taxon>Fungi</taxon>
        <taxon>Fungi incertae sedis</taxon>
        <taxon>Mucoromycota</taxon>
        <taxon>Glomeromycotina</taxon>
        <taxon>Glomeromycetes</taxon>
        <taxon>Diversisporales</taxon>
        <taxon>Diversisporaceae</taxon>
        <taxon>Diversispora</taxon>
    </lineage>
</organism>
<evidence type="ECO:0000313" key="1">
    <source>
        <dbReference type="EMBL" id="RHZ82293.1"/>
    </source>
</evidence>
<gene>
    <name evidence="1" type="ORF">Glove_109g255</name>
</gene>
<dbReference type="AlphaFoldDB" id="A0A397JBD9"/>
<comment type="caution">
    <text evidence="1">The sequence shown here is derived from an EMBL/GenBank/DDBJ whole genome shotgun (WGS) entry which is preliminary data.</text>
</comment>
<sequence length="136" mass="15984">MINELTSLLQNFGCNSNLRWAITILSVFERYFDLITSETLPSSSEGHIDYAEIFQLEAHQEYLQHYHMDIEIIREEFAHASDEFHLVRKDQDTEKKKSQLSADILFTFDDMYSDDNSEYMSELGLVVDMTSVEKER</sequence>
<reference evidence="1 2" key="1">
    <citation type="submission" date="2018-08" db="EMBL/GenBank/DDBJ databases">
        <title>Genome and evolution of the arbuscular mycorrhizal fungus Diversispora epigaea (formerly Glomus versiforme) and its bacterial endosymbionts.</title>
        <authorList>
            <person name="Sun X."/>
            <person name="Fei Z."/>
            <person name="Harrison M."/>
        </authorList>
    </citation>
    <scope>NUCLEOTIDE SEQUENCE [LARGE SCALE GENOMIC DNA]</scope>
    <source>
        <strain evidence="1 2">IT104</strain>
    </source>
</reference>
<accession>A0A397JBD9</accession>
<dbReference type="EMBL" id="PQFF01000102">
    <property type="protein sequence ID" value="RHZ82293.1"/>
    <property type="molecule type" value="Genomic_DNA"/>
</dbReference>
<protein>
    <submittedName>
        <fullName evidence="1">Uncharacterized protein</fullName>
    </submittedName>
</protein>
<keyword evidence="2" id="KW-1185">Reference proteome</keyword>
<proteinExistence type="predicted"/>
<name>A0A397JBD9_9GLOM</name>